<organism evidence="6 7">
    <name type="scientific">Trebonia kvetii</name>
    <dbReference type="NCBI Taxonomy" id="2480626"/>
    <lineage>
        <taxon>Bacteria</taxon>
        <taxon>Bacillati</taxon>
        <taxon>Actinomycetota</taxon>
        <taxon>Actinomycetes</taxon>
        <taxon>Streptosporangiales</taxon>
        <taxon>Treboniaceae</taxon>
        <taxon>Trebonia</taxon>
    </lineage>
</organism>
<evidence type="ECO:0000256" key="4">
    <source>
        <dbReference type="SAM" id="MobiDB-lite"/>
    </source>
</evidence>
<keyword evidence="3 6" id="KW-0808">Transferase</keyword>
<evidence type="ECO:0000313" key="6">
    <source>
        <dbReference type="EMBL" id="TVZ05153.1"/>
    </source>
</evidence>
<feature type="domain" description="Methyltransferase type 11" evidence="5">
    <location>
        <begin position="68"/>
        <end position="155"/>
    </location>
</feature>
<gene>
    <name evidence="6" type="ORF">EAS64_11175</name>
</gene>
<evidence type="ECO:0000259" key="5">
    <source>
        <dbReference type="Pfam" id="PF08241"/>
    </source>
</evidence>
<keyword evidence="7" id="KW-1185">Reference proteome</keyword>
<protein>
    <submittedName>
        <fullName evidence="6">Class I SAM-dependent methyltransferase</fullName>
    </submittedName>
</protein>
<comment type="similarity">
    <text evidence="1">Belongs to the methyltransferase superfamily.</text>
</comment>
<evidence type="ECO:0000256" key="3">
    <source>
        <dbReference type="ARBA" id="ARBA00022679"/>
    </source>
</evidence>
<dbReference type="PANTHER" id="PTHR44942:SF4">
    <property type="entry name" value="METHYLTRANSFERASE TYPE 11 DOMAIN-CONTAINING PROTEIN"/>
    <property type="match status" value="1"/>
</dbReference>
<sequence length="285" mass="29899">MATLPAEPSREHGSGSPSAPALSTDTHQYRRVAEGFGDDAGRYDRARPSYPAGLTGRIVTASPGRDLLDVGCGTGIASRLFAAAGCRVLGIDPDPRMAELARNGGTAAEVAKFEDWDARGRMFDAVTAAQAWHWVDPVAGAAKAASALRPGGLLAVFWNAMEPPAALKEAFGAVYRRELPEHPMAAGFWSRPAVDAYAAGGVRAADGMRAAGAFGEPQEWREPWERHYTRQEWLDMVPTLGGHSQFPPPVIAALLDGLGAAVEAAGGGFTMGYTTLAIVAARTAG</sequence>
<evidence type="ECO:0000313" key="7">
    <source>
        <dbReference type="Proteomes" id="UP000460272"/>
    </source>
</evidence>
<dbReference type="Pfam" id="PF08241">
    <property type="entry name" value="Methyltransf_11"/>
    <property type="match status" value="1"/>
</dbReference>
<evidence type="ECO:0000256" key="1">
    <source>
        <dbReference type="ARBA" id="ARBA00008361"/>
    </source>
</evidence>
<dbReference type="OrthoDB" id="9797252at2"/>
<dbReference type="AlphaFoldDB" id="A0A6P2C6K3"/>
<dbReference type="CDD" id="cd02440">
    <property type="entry name" value="AdoMet_MTases"/>
    <property type="match status" value="1"/>
</dbReference>
<dbReference type="RefSeq" id="WP_145852856.1">
    <property type="nucleotide sequence ID" value="NZ_RPFW01000002.1"/>
</dbReference>
<feature type="compositionally biased region" description="Polar residues" evidence="4">
    <location>
        <begin position="15"/>
        <end position="26"/>
    </location>
</feature>
<dbReference type="GO" id="GO:0008757">
    <property type="term" value="F:S-adenosylmethionine-dependent methyltransferase activity"/>
    <property type="evidence" value="ECO:0007669"/>
    <property type="project" value="InterPro"/>
</dbReference>
<dbReference type="InterPro" id="IPR029063">
    <property type="entry name" value="SAM-dependent_MTases_sf"/>
</dbReference>
<dbReference type="InterPro" id="IPR051052">
    <property type="entry name" value="Diverse_substrate_MTase"/>
</dbReference>
<dbReference type="Gene3D" id="3.40.50.150">
    <property type="entry name" value="Vaccinia Virus protein VP39"/>
    <property type="match status" value="1"/>
</dbReference>
<dbReference type="InterPro" id="IPR013216">
    <property type="entry name" value="Methyltransf_11"/>
</dbReference>
<comment type="caution">
    <text evidence="6">The sequence shown here is derived from an EMBL/GenBank/DDBJ whole genome shotgun (WGS) entry which is preliminary data.</text>
</comment>
<accession>A0A6P2C6K3</accession>
<dbReference type="Proteomes" id="UP000460272">
    <property type="component" value="Unassembled WGS sequence"/>
</dbReference>
<dbReference type="SUPFAM" id="SSF53335">
    <property type="entry name" value="S-adenosyl-L-methionine-dependent methyltransferases"/>
    <property type="match status" value="1"/>
</dbReference>
<feature type="region of interest" description="Disordered" evidence="4">
    <location>
        <begin position="1"/>
        <end position="28"/>
    </location>
</feature>
<reference evidence="6 7" key="1">
    <citation type="submission" date="2018-11" db="EMBL/GenBank/DDBJ databases">
        <title>Trebonia kvetii gen.nov., sp.nov., a novel acidophilic actinobacterium, and proposal of the new actinobacterial family Treboniaceae fam. nov.</title>
        <authorList>
            <person name="Rapoport D."/>
            <person name="Sagova-Mareckova M."/>
            <person name="Sedlacek I."/>
            <person name="Provaznik J."/>
            <person name="Kralova S."/>
            <person name="Pavlinic D."/>
            <person name="Benes V."/>
            <person name="Kopecky J."/>
        </authorList>
    </citation>
    <scope>NUCLEOTIDE SEQUENCE [LARGE SCALE GENOMIC DNA]</scope>
    <source>
        <strain evidence="6 7">15Tr583</strain>
    </source>
</reference>
<name>A0A6P2C6K3_9ACTN</name>
<dbReference type="GO" id="GO:0032259">
    <property type="term" value="P:methylation"/>
    <property type="evidence" value="ECO:0007669"/>
    <property type="project" value="UniProtKB-KW"/>
</dbReference>
<keyword evidence="2 6" id="KW-0489">Methyltransferase</keyword>
<dbReference type="PANTHER" id="PTHR44942">
    <property type="entry name" value="METHYLTRANSF_11 DOMAIN-CONTAINING PROTEIN"/>
    <property type="match status" value="1"/>
</dbReference>
<proteinExistence type="inferred from homology"/>
<evidence type="ECO:0000256" key="2">
    <source>
        <dbReference type="ARBA" id="ARBA00022603"/>
    </source>
</evidence>
<dbReference type="EMBL" id="RPFW01000002">
    <property type="protein sequence ID" value="TVZ05153.1"/>
    <property type="molecule type" value="Genomic_DNA"/>
</dbReference>